<keyword evidence="1" id="KW-0479">Metal-binding</keyword>
<keyword evidence="3" id="KW-0812">Transmembrane</keyword>
<dbReference type="EMBL" id="JAMQJY010000001">
    <property type="protein sequence ID" value="MCM2674570.1"/>
    <property type="molecule type" value="Genomic_DNA"/>
</dbReference>
<evidence type="ECO:0000256" key="3">
    <source>
        <dbReference type="SAM" id="Phobius"/>
    </source>
</evidence>
<proteinExistence type="predicted"/>
<dbReference type="Gene3D" id="3.60.21.10">
    <property type="match status" value="1"/>
</dbReference>
<evidence type="ECO:0000256" key="1">
    <source>
        <dbReference type="ARBA" id="ARBA00022723"/>
    </source>
</evidence>
<reference evidence="5" key="1">
    <citation type="submission" date="2022-06" db="EMBL/GenBank/DDBJ databases">
        <title>Alkalicoccobacillus porphyridii sp. nov., isolated from a marine red alga, Porphyridium purpureum and reclassification of Shouchella plakortidis and Shouchella gibsonii as Alkalicoccobacillus plakortidis comb. nov. and Alkalicoccobacillus gibsonii comb. nov.</title>
        <authorList>
            <person name="Kim K.H."/>
            <person name="Lee J.K."/>
            <person name="Han D.M."/>
            <person name="Baek J.H."/>
            <person name="Jeon C.O."/>
        </authorList>
    </citation>
    <scope>NUCLEOTIDE SEQUENCE</scope>
    <source>
        <strain evidence="5">DSM 19153</strain>
    </source>
</reference>
<dbReference type="Pfam" id="PF00149">
    <property type="entry name" value="Metallophos"/>
    <property type="match status" value="1"/>
</dbReference>
<organism evidence="5 6">
    <name type="scientific">Alkalicoccobacillus plakortidis</name>
    <dbReference type="NCBI Taxonomy" id="444060"/>
    <lineage>
        <taxon>Bacteria</taxon>
        <taxon>Bacillati</taxon>
        <taxon>Bacillota</taxon>
        <taxon>Bacilli</taxon>
        <taxon>Bacillales</taxon>
        <taxon>Bacillaceae</taxon>
        <taxon>Alkalicoccobacillus</taxon>
    </lineage>
</organism>
<dbReference type="InterPro" id="IPR029052">
    <property type="entry name" value="Metallo-depent_PP-like"/>
</dbReference>
<dbReference type="SUPFAM" id="SSF56300">
    <property type="entry name" value="Metallo-dependent phosphatases"/>
    <property type="match status" value="1"/>
</dbReference>
<dbReference type="PANTHER" id="PTHR31302:SF31">
    <property type="entry name" value="PHOSPHODIESTERASE YAEI"/>
    <property type="match status" value="1"/>
</dbReference>
<dbReference type="InterPro" id="IPR004843">
    <property type="entry name" value="Calcineurin-like_PHP"/>
</dbReference>
<gene>
    <name evidence="5" type="ORF">NDM98_02960</name>
</gene>
<dbReference type="CDD" id="cd07385">
    <property type="entry name" value="MPP_YkuE_C"/>
    <property type="match status" value="1"/>
</dbReference>
<dbReference type="Proteomes" id="UP001203665">
    <property type="component" value="Unassembled WGS sequence"/>
</dbReference>
<keyword evidence="6" id="KW-1185">Reference proteome</keyword>
<evidence type="ECO:0000313" key="5">
    <source>
        <dbReference type="EMBL" id="MCM2674570.1"/>
    </source>
</evidence>
<accession>A0ABT0XFA0</accession>
<feature type="domain" description="Calcineurin-like phosphoesterase" evidence="4">
    <location>
        <begin position="54"/>
        <end position="224"/>
    </location>
</feature>
<keyword evidence="2" id="KW-0378">Hydrolase</keyword>
<protein>
    <submittedName>
        <fullName evidence="5">Metallophosphoesterase</fullName>
    </submittedName>
</protein>
<name>A0ABT0XFA0_9BACI</name>
<keyword evidence="3" id="KW-0472">Membrane</keyword>
<dbReference type="RefSeq" id="WP_251604481.1">
    <property type="nucleotide sequence ID" value="NZ_JAMQJY010000001.1"/>
</dbReference>
<dbReference type="InterPro" id="IPR051158">
    <property type="entry name" value="Metallophosphoesterase_sf"/>
</dbReference>
<evidence type="ECO:0000256" key="2">
    <source>
        <dbReference type="ARBA" id="ARBA00022801"/>
    </source>
</evidence>
<evidence type="ECO:0000313" key="6">
    <source>
        <dbReference type="Proteomes" id="UP001203665"/>
    </source>
</evidence>
<comment type="caution">
    <text evidence="5">The sequence shown here is derived from an EMBL/GenBank/DDBJ whole genome shotgun (WGS) entry which is preliminary data.</text>
</comment>
<keyword evidence="3" id="KW-1133">Transmembrane helix</keyword>
<feature type="transmembrane region" description="Helical" evidence="3">
    <location>
        <begin position="12"/>
        <end position="29"/>
    </location>
</feature>
<evidence type="ECO:0000259" key="4">
    <source>
        <dbReference type="Pfam" id="PF00149"/>
    </source>
</evidence>
<sequence length="292" mass="32479">MITKIYQYRGRIIVLFFAVILLLAGFFYYQNNALEVTNLTFESDSIPDEFEGYKMVQLSDLHNKSFGQEQQKLVDKVEDAEPEIIVFTGDIIDSRRYQEKQAITLIEKLSTIAPVYYVTGNHEWHSGNYDQLEPQLIDAGATVLHNAAVTIESNGAAINLLGVSDPNFSEGMAEDQALEASIETAFEDIPDDEAFTMLLSHRPEWLEVYAAKPIDVVFTGHAHGGQFRFPLLGGVIAPGQGFFPNYTSGTYTSNETTMIVNRGLGNSVIPVRLFNRPEITVVTLSKTKGSPQ</sequence>
<dbReference type="PANTHER" id="PTHR31302">
    <property type="entry name" value="TRANSMEMBRANE PROTEIN WITH METALLOPHOSPHOESTERASE DOMAIN-RELATED"/>
    <property type="match status" value="1"/>
</dbReference>